<dbReference type="GO" id="GO:0005737">
    <property type="term" value="C:cytoplasm"/>
    <property type="evidence" value="ECO:0007669"/>
    <property type="project" value="TreeGrafter"/>
</dbReference>
<dbReference type="Proteomes" id="UP001381693">
    <property type="component" value="Unassembled WGS sequence"/>
</dbReference>
<dbReference type="InterPro" id="IPR016024">
    <property type="entry name" value="ARM-type_fold"/>
</dbReference>
<dbReference type="GO" id="GO:0031932">
    <property type="term" value="C:TORC2 complex"/>
    <property type="evidence" value="ECO:0007669"/>
    <property type="project" value="TreeGrafter"/>
</dbReference>
<dbReference type="PANTHER" id="PTHR11139:SF119">
    <property type="entry name" value="SERINE_THREONINE-PROTEIN KINASE SMG1"/>
    <property type="match status" value="1"/>
</dbReference>
<feature type="compositionally biased region" description="Acidic residues" evidence="3">
    <location>
        <begin position="280"/>
        <end position="315"/>
    </location>
</feature>
<dbReference type="GO" id="GO:0005634">
    <property type="term" value="C:nucleus"/>
    <property type="evidence" value="ECO:0007669"/>
    <property type="project" value="TreeGrafter"/>
</dbReference>
<proteinExistence type="predicted"/>
<dbReference type="GO" id="GO:0004674">
    <property type="term" value="F:protein serine/threonine kinase activity"/>
    <property type="evidence" value="ECO:0007669"/>
    <property type="project" value="UniProtKB-EC"/>
</dbReference>
<dbReference type="PROSITE" id="PS51189">
    <property type="entry name" value="FAT"/>
    <property type="match status" value="1"/>
</dbReference>
<evidence type="ECO:0000259" key="4">
    <source>
        <dbReference type="PROSITE" id="PS50290"/>
    </source>
</evidence>
<dbReference type="Gene3D" id="1.10.1070.11">
    <property type="entry name" value="Phosphatidylinositol 3-/4-kinase, catalytic domain"/>
    <property type="match status" value="1"/>
</dbReference>
<dbReference type="SUPFAM" id="SSF56112">
    <property type="entry name" value="Protein kinase-like (PK-like)"/>
    <property type="match status" value="1"/>
</dbReference>
<dbReference type="InterPro" id="IPR050517">
    <property type="entry name" value="DDR_Repair_Kinase"/>
</dbReference>
<keyword evidence="7" id="KW-1185">Reference proteome</keyword>
<dbReference type="CDD" id="cd05170">
    <property type="entry name" value="PIKKc_SMG1"/>
    <property type="match status" value="1"/>
</dbReference>
<dbReference type="InterPro" id="IPR011009">
    <property type="entry name" value="Kinase-like_dom_sf"/>
</dbReference>
<dbReference type="InterPro" id="IPR039414">
    <property type="entry name" value="SMG1_PIKKc"/>
</dbReference>
<dbReference type="SMART" id="SM01345">
    <property type="entry name" value="Rapamycin_bind"/>
    <property type="match status" value="1"/>
</dbReference>
<evidence type="ECO:0000256" key="2">
    <source>
        <dbReference type="ARBA" id="ARBA00022777"/>
    </source>
</evidence>
<keyword evidence="2 6" id="KW-0418">Kinase</keyword>
<dbReference type="Pfam" id="PF00454">
    <property type="entry name" value="PI3_PI4_kinase"/>
    <property type="match status" value="1"/>
</dbReference>
<dbReference type="SMART" id="SM00146">
    <property type="entry name" value="PI3Kc"/>
    <property type="match status" value="1"/>
</dbReference>
<dbReference type="PROSITE" id="PS50290">
    <property type="entry name" value="PI3_4_KINASE_3"/>
    <property type="match status" value="1"/>
</dbReference>
<feature type="domain" description="PI3K/PI4K catalytic" evidence="4">
    <location>
        <begin position="568"/>
        <end position="870"/>
    </location>
</feature>
<gene>
    <name evidence="6" type="primary">SMG1_1</name>
    <name evidence="6" type="ORF">SK128_014253</name>
</gene>
<dbReference type="GO" id="GO:0031929">
    <property type="term" value="P:TOR signaling"/>
    <property type="evidence" value="ECO:0007669"/>
    <property type="project" value="TreeGrafter"/>
</dbReference>
<dbReference type="SUPFAM" id="SSF48371">
    <property type="entry name" value="ARM repeat"/>
    <property type="match status" value="1"/>
</dbReference>
<name>A0AAN8XMC7_HALRR</name>
<dbReference type="Gene3D" id="3.30.1010.10">
    <property type="entry name" value="Phosphatidylinositol 3-kinase Catalytic Subunit, Chain A, domain 4"/>
    <property type="match status" value="1"/>
</dbReference>
<evidence type="ECO:0000313" key="7">
    <source>
        <dbReference type="Proteomes" id="UP001381693"/>
    </source>
</evidence>
<keyword evidence="1 6" id="KW-0808">Transferase</keyword>
<dbReference type="InterPro" id="IPR014009">
    <property type="entry name" value="PIK_FAT"/>
</dbReference>
<reference evidence="6 7" key="1">
    <citation type="submission" date="2023-11" db="EMBL/GenBank/DDBJ databases">
        <title>Halocaridina rubra genome assembly.</title>
        <authorList>
            <person name="Smith C."/>
        </authorList>
    </citation>
    <scope>NUCLEOTIDE SEQUENCE [LARGE SCALE GENOMIC DNA]</scope>
    <source>
        <strain evidence="6">EP-1</strain>
        <tissue evidence="6">Whole</tissue>
    </source>
</reference>
<organism evidence="6 7">
    <name type="scientific">Halocaridina rubra</name>
    <name type="common">Hawaiian red shrimp</name>
    <dbReference type="NCBI Taxonomy" id="373956"/>
    <lineage>
        <taxon>Eukaryota</taxon>
        <taxon>Metazoa</taxon>
        <taxon>Ecdysozoa</taxon>
        <taxon>Arthropoda</taxon>
        <taxon>Crustacea</taxon>
        <taxon>Multicrustacea</taxon>
        <taxon>Malacostraca</taxon>
        <taxon>Eumalacostraca</taxon>
        <taxon>Eucarida</taxon>
        <taxon>Decapoda</taxon>
        <taxon>Pleocyemata</taxon>
        <taxon>Caridea</taxon>
        <taxon>Atyoidea</taxon>
        <taxon>Atyidae</taxon>
        <taxon>Halocaridina</taxon>
    </lineage>
</organism>
<dbReference type="InterPro" id="IPR036940">
    <property type="entry name" value="PI3/4_kinase_cat_sf"/>
</dbReference>
<sequence>MGHILTLAATQCPTLPKVWFHVATWCFRWGRKILEYNNKFAGELPQEDRDRVVDILAITPSISEDKIEEMCILLSSWRPNQDEDEEEEEDLRLVEVQGSHQVASQITATLQSWGISSNLISDLAAKLVEVHASCQERHYMVLTVAAKAYFRFLKISHGQCVSHADQCTMATLRLLRLIVKHAAELRGVLETGLAETPTRPWKTIIPQLFSRLNHPEPYVRGSISELLCRLAEDFPHLIVFPAVVGSAGGSVTANQASLTDMLAKYLHKGRLVRKMKQASGDEDEEEDEEDEEYDHVDVDEEEEEEEEELISESTEEQERRTLMRNCFSSLVDTLTKQIGSSISEVQTLVRELRRITVLWDELWLGTLAQHHSDMSRKCHQLTAEIARLNNNSSLSQTEKTQLIKKKYNIIFKPLLFALDQLADITSTPPETLHERHFHDTYGAQISTALSSLREPESYFDPQAALSGLKQLHQMLQQKAHRRTSSTLKMSDISPKLATLSKTSIAMPGVVSTSNQASHMYCFLFMYTLHVKNLPKGLLDEGSGNPILNFVYLYATLQPEEEVVTIASVDGTISILPTKTKPKKLSFQGSDGKKYTYLFKGLEDLHLDERIMQFLEIVNTMLAKNQRGKNCVYRARYYSVVPLGPRSGLIQWVGNASPLFGLYKVWQMREAYLPAHSQAPPQVLRPSELYYSKLTPRLREAGISLDNRKEWPLSILRDVLKDLIKETPSNLLSRELWMSSVSAGDWWHLTQTYAISTAVMSVIGYIIGLGDRHLDNVLVNTASWEVVHIDYNVCFEKGKNLRVPEKVPYRMTHNIEAALGVTGTEGIFRSACEQVLRAMRRGRETLLTLLEAFIYDPLVDWTPDSESGYAG</sequence>
<evidence type="ECO:0000259" key="5">
    <source>
        <dbReference type="PROSITE" id="PS51189"/>
    </source>
</evidence>
<evidence type="ECO:0000256" key="3">
    <source>
        <dbReference type="SAM" id="MobiDB-lite"/>
    </source>
</evidence>
<dbReference type="AlphaFoldDB" id="A0AAN8XMC7"/>
<feature type="domain" description="FAT" evidence="5">
    <location>
        <begin position="1"/>
        <end position="248"/>
    </location>
</feature>
<dbReference type="InterPro" id="IPR000403">
    <property type="entry name" value="PI3/4_kinase_cat_dom"/>
</dbReference>
<dbReference type="GO" id="GO:0000184">
    <property type="term" value="P:nuclear-transcribed mRNA catabolic process, nonsense-mediated decay"/>
    <property type="evidence" value="ECO:0007669"/>
    <property type="project" value="InterPro"/>
</dbReference>
<accession>A0AAN8XMC7</accession>
<feature type="region of interest" description="Disordered" evidence="3">
    <location>
        <begin position="275"/>
        <end position="318"/>
    </location>
</feature>
<dbReference type="GO" id="GO:0016242">
    <property type="term" value="P:negative regulation of macroautophagy"/>
    <property type="evidence" value="ECO:0007669"/>
    <property type="project" value="TreeGrafter"/>
</dbReference>
<protein>
    <submittedName>
        <fullName evidence="6">Serine/threonine-protein kinase smg1</fullName>
        <ecNumber evidence="6">2.7.11.1</ecNumber>
    </submittedName>
</protein>
<comment type="caution">
    <text evidence="6">The sequence shown here is derived from an EMBL/GenBank/DDBJ whole genome shotgun (WGS) entry which is preliminary data.</text>
</comment>
<evidence type="ECO:0000256" key="1">
    <source>
        <dbReference type="ARBA" id="ARBA00022679"/>
    </source>
</evidence>
<evidence type="ECO:0000313" key="6">
    <source>
        <dbReference type="EMBL" id="KAK7086207.1"/>
    </source>
</evidence>
<dbReference type="GO" id="GO:0031931">
    <property type="term" value="C:TORC1 complex"/>
    <property type="evidence" value="ECO:0007669"/>
    <property type="project" value="TreeGrafter"/>
</dbReference>
<dbReference type="PANTHER" id="PTHR11139">
    <property type="entry name" value="ATAXIA TELANGIECTASIA MUTATED ATM -RELATED"/>
    <property type="match status" value="1"/>
</dbReference>
<dbReference type="PROSITE" id="PS00916">
    <property type="entry name" value="PI3_4_KINASE_2"/>
    <property type="match status" value="1"/>
</dbReference>
<dbReference type="EC" id="2.7.11.1" evidence="6"/>
<dbReference type="EMBL" id="JAXCGZ010000300">
    <property type="protein sequence ID" value="KAK7086207.1"/>
    <property type="molecule type" value="Genomic_DNA"/>
</dbReference>
<dbReference type="InterPro" id="IPR018936">
    <property type="entry name" value="PI3/4_kinase_CS"/>
</dbReference>